<dbReference type="Proteomes" id="UP001204144">
    <property type="component" value="Unassembled WGS sequence"/>
</dbReference>
<sequence>MQTLSNTHPAPIAELKAALIADIKKIWPLRVLLDTTTGYLKSGDNANGIYQFWNIKKPGSSFVYQIDYMKDDLFIRFKLSSKEFFNAKD</sequence>
<reference evidence="1 2" key="1">
    <citation type="submission" date="2018-11" db="EMBL/GenBank/DDBJ databases">
        <title>Novel bacteria species description.</title>
        <authorList>
            <person name="Han J.-H."/>
        </authorList>
    </citation>
    <scope>NUCLEOTIDE SEQUENCE [LARGE SCALE GENOMIC DNA]</scope>
    <source>
        <strain evidence="1 2">KCTC23259</strain>
    </source>
</reference>
<dbReference type="EMBL" id="RJUF01000012">
    <property type="protein sequence ID" value="MCP9762659.1"/>
    <property type="molecule type" value="Genomic_DNA"/>
</dbReference>
<keyword evidence="2" id="KW-1185">Reference proteome</keyword>
<evidence type="ECO:0000313" key="1">
    <source>
        <dbReference type="EMBL" id="MCP9762659.1"/>
    </source>
</evidence>
<organism evidence="1 2">
    <name type="scientific">Lacihabitans soyangensis</name>
    <dbReference type="NCBI Taxonomy" id="869394"/>
    <lineage>
        <taxon>Bacteria</taxon>
        <taxon>Pseudomonadati</taxon>
        <taxon>Bacteroidota</taxon>
        <taxon>Cytophagia</taxon>
        <taxon>Cytophagales</taxon>
        <taxon>Leadbetterellaceae</taxon>
        <taxon>Lacihabitans</taxon>
    </lineage>
</organism>
<protein>
    <submittedName>
        <fullName evidence="1">Uncharacterized protein</fullName>
    </submittedName>
</protein>
<accession>A0AAE3H2A0</accession>
<proteinExistence type="predicted"/>
<dbReference type="RefSeq" id="WP_255036430.1">
    <property type="nucleotide sequence ID" value="NZ_RJUF01000012.1"/>
</dbReference>
<dbReference type="AlphaFoldDB" id="A0AAE3H2A0"/>
<evidence type="ECO:0000313" key="2">
    <source>
        <dbReference type="Proteomes" id="UP001204144"/>
    </source>
</evidence>
<name>A0AAE3H2A0_9BACT</name>
<gene>
    <name evidence="1" type="ORF">EGI31_06800</name>
</gene>
<comment type="caution">
    <text evidence="1">The sequence shown here is derived from an EMBL/GenBank/DDBJ whole genome shotgun (WGS) entry which is preliminary data.</text>
</comment>